<dbReference type="InterPro" id="IPR035906">
    <property type="entry name" value="MetI-like_sf"/>
</dbReference>
<keyword evidence="3" id="KW-1003">Cell membrane</keyword>
<evidence type="ECO:0000313" key="10">
    <source>
        <dbReference type="Proteomes" id="UP000199263"/>
    </source>
</evidence>
<keyword evidence="2 7" id="KW-0813">Transport</keyword>
<dbReference type="SUPFAM" id="SSF161098">
    <property type="entry name" value="MetI-like"/>
    <property type="match status" value="1"/>
</dbReference>
<comment type="subcellular location">
    <subcellularLocation>
        <location evidence="1 7">Cell membrane</location>
        <topology evidence="1 7">Multi-pass membrane protein</topology>
    </subcellularLocation>
</comment>
<dbReference type="GO" id="GO:0005886">
    <property type="term" value="C:plasma membrane"/>
    <property type="evidence" value="ECO:0007669"/>
    <property type="project" value="UniProtKB-SubCell"/>
</dbReference>
<dbReference type="CDD" id="cd06261">
    <property type="entry name" value="TM_PBP2"/>
    <property type="match status" value="1"/>
</dbReference>
<keyword evidence="9" id="KW-0762">Sugar transport</keyword>
<comment type="similarity">
    <text evidence="7">Belongs to the binding-protein-dependent transport system permease family.</text>
</comment>
<dbReference type="STRING" id="119641.SAMN05421842_11137"/>
<name>A0A1I1MJV0_9CLOT</name>
<evidence type="ECO:0000313" key="9">
    <source>
        <dbReference type="EMBL" id="SFC85689.1"/>
    </source>
</evidence>
<dbReference type="PANTHER" id="PTHR43744">
    <property type="entry name" value="ABC TRANSPORTER PERMEASE PROTEIN MG189-RELATED-RELATED"/>
    <property type="match status" value="1"/>
</dbReference>
<keyword evidence="10" id="KW-1185">Reference proteome</keyword>
<evidence type="ECO:0000259" key="8">
    <source>
        <dbReference type="PROSITE" id="PS50928"/>
    </source>
</evidence>
<feature type="transmembrane region" description="Helical" evidence="7">
    <location>
        <begin position="206"/>
        <end position="230"/>
    </location>
</feature>
<evidence type="ECO:0000256" key="3">
    <source>
        <dbReference type="ARBA" id="ARBA00022475"/>
    </source>
</evidence>
<gene>
    <name evidence="9" type="ORF">SAMN05421842_11137</name>
</gene>
<evidence type="ECO:0000256" key="6">
    <source>
        <dbReference type="ARBA" id="ARBA00023136"/>
    </source>
</evidence>
<feature type="transmembrane region" description="Helical" evidence="7">
    <location>
        <begin position="251"/>
        <end position="273"/>
    </location>
</feature>
<dbReference type="Gene3D" id="1.10.3720.10">
    <property type="entry name" value="MetI-like"/>
    <property type="match status" value="1"/>
</dbReference>
<proteinExistence type="inferred from homology"/>
<protein>
    <submittedName>
        <fullName evidence="9">Multiple sugar transport system permease protein</fullName>
    </submittedName>
</protein>
<dbReference type="InterPro" id="IPR000515">
    <property type="entry name" value="MetI-like"/>
</dbReference>
<organism evidence="9 10">
    <name type="scientific">Clostridium uliginosum</name>
    <dbReference type="NCBI Taxonomy" id="119641"/>
    <lineage>
        <taxon>Bacteria</taxon>
        <taxon>Bacillati</taxon>
        <taxon>Bacillota</taxon>
        <taxon>Clostridia</taxon>
        <taxon>Eubacteriales</taxon>
        <taxon>Clostridiaceae</taxon>
        <taxon>Clostridium</taxon>
    </lineage>
</organism>
<dbReference type="PANTHER" id="PTHR43744:SF12">
    <property type="entry name" value="ABC TRANSPORTER PERMEASE PROTEIN MG189-RELATED"/>
    <property type="match status" value="1"/>
</dbReference>
<dbReference type="Pfam" id="PF00528">
    <property type="entry name" value="BPD_transp_1"/>
    <property type="match status" value="1"/>
</dbReference>
<dbReference type="AlphaFoldDB" id="A0A1I1MJV0"/>
<evidence type="ECO:0000256" key="2">
    <source>
        <dbReference type="ARBA" id="ARBA00022448"/>
    </source>
</evidence>
<dbReference type="Proteomes" id="UP000199263">
    <property type="component" value="Unassembled WGS sequence"/>
</dbReference>
<sequence>MEKNSDQKYNTTLEKNKEFIINEANIIDDYKEISKKKKVLNINNYRKMYNIHSIDREKTDKSIDNEIVKKAPKKLLILNAFRHLLILSASLIAFFPFLWMGSSALKTSSEIFNFPPKLIPNSPQWRNFIEVFKEAPFGGYMFNSLFTASFEVAFQILTSAMIAYALTQLKFKSKKILFGVIMATYMLPSATTYVPCYILLSDMNLIDTLLGLIISNTANIFGIFLFRQAFLQIDHSLVEAARIDGASHLKILWKIIFPLTKPTFIIFGLISFVTCYNDYMYPSLIIKSPEKFLVSAGLRQFFIEGGAYGIKWPQVMAASTLTVLPLLLLFIIAQKWFMKGVEDTGVKG</sequence>
<dbReference type="EMBL" id="FOMG01000011">
    <property type="protein sequence ID" value="SFC85689.1"/>
    <property type="molecule type" value="Genomic_DNA"/>
</dbReference>
<keyword evidence="5 7" id="KW-1133">Transmembrane helix</keyword>
<dbReference type="GO" id="GO:0055085">
    <property type="term" value="P:transmembrane transport"/>
    <property type="evidence" value="ECO:0007669"/>
    <property type="project" value="InterPro"/>
</dbReference>
<feature type="transmembrane region" description="Helical" evidence="7">
    <location>
        <begin position="140"/>
        <end position="164"/>
    </location>
</feature>
<feature type="transmembrane region" description="Helical" evidence="7">
    <location>
        <begin position="80"/>
        <end position="99"/>
    </location>
</feature>
<dbReference type="PROSITE" id="PS50928">
    <property type="entry name" value="ABC_TM1"/>
    <property type="match status" value="1"/>
</dbReference>
<feature type="transmembrane region" description="Helical" evidence="7">
    <location>
        <begin position="176"/>
        <end position="200"/>
    </location>
</feature>
<reference evidence="9 10" key="1">
    <citation type="submission" date="2016-10" db="EMBL/GenBank/DDBJ databases">
        <authorList>
            <person name="de Groot N.N."/>
        </authorList>
    </citation>
    <scope>NUCLEOTIDE SEQUENCE [LARGE SCALE GENOMIC DNA]</scope>
    <source>
        <strain evidence="9 10">DSM 12992</strain>
    </source>
</reference>
<evidence type="ECO:0000256" key="7">
    <source>
        <dbReference type="RuleBase" id="RU363032"/>
    </source>
</evidence>
<evidence type="ECO:0000256" key="4">
    <source>
        <dbReference type="ARBA" id="ARBA00022692"/>
    </source>
</evidence>
<evidence type="ECO:0000256" key="1">
    <source>
        <dbReference type="ARBA" id="ARBA00004651"/>
    </source>
</evidence>
<keyword evidence="4 7" id="KW-0812">Transmembrane</keyword>
<feature type="transmembrane region" description="Helical" evidence="7">
    <location>
        <begin position="315"/>
        <end position="333"/>
    </location>
</feature>
<accession>A0A1I1MJV0</accession>
<evidence type="ECO:0000256" key="5">
    <source>
        <dbReference type="ARBA" id="ARBA00022989"/>
    </source>
</evidence>
<feature type="domain" description="ABC transmembrane type-1" evidence="8">
    <location>
        <begin position="141"/>
        <end position="333"/>
    </location>
</feature>
<keyword evidence="6 7" id="KW-0472">Membrane</keyword>